<gene>
    <name evidence="10" type="ORF">C8C76_13238</name>
</gene>
<dbReference type="AlphaFoldDB" id="A0A2T5RH15"/>
<evidence type="ECO:0000256" key="7">
    <source>
        <dbReference type="ARBA" id="ARBA00023118"/>
    </source>
</evidence>
<evidence type="ECO:0000313" key="11">
    <source>
        <dbReference type="Proteomes" id="UP000244089"/>
    </source>
</evidence>
<proteinExistence type="inferred from homology"/>
<evidence type="ECO:0000256" key="6">
    <source>
        <dbReference type="ARBA" id="ARBA00022884"/>
    </source>
</evidence>
<dbReference type="GO" id="GO:0016787">
    <property type="term" value="F:hydrolase activity"/>
    <property type="evidence" value="ECO:0007669"/>
    <property type="project" value="UniProtKB-KW"/>
</dbReference>
<evidence type="ECO:0000256" key="5">
    <source>
        <dbReference type="ARBA" id="ARBA00022801"/>
    </source>
</evidence>
<dbReference type="GO" id="GO:0003723">
    <property type="term" value="F:RNA binding"/>
    <property type="evidence" value="ECO:0007669"/>
    <property type="project" value="UniProtKB-KW"/>
</dbReference>
<dbReference type="Pfam" id="PF03787">
    <property type="entry name" value="RAMPs"/>
    <property type="match status" value="1"/>
</dbReference>
<comment type="caution">
    <text evidence="10">The sequence shown here is derived from an EMBL/GenBank/DDBJ whole genome shotgun (WGS) entry which is preliminary data.</text>
</comment>
<evidence type="ECO:0000256" key="3">
    <source>
        <dbReference type="ARBA" id="ARBA00022722"/>
    </source>
</evidence>
<dbReference type="PANTHER" id="PTHR35579:SF3">
    <property type="entry name" value="CRISPR SYSTEM CMS ENDORIBONUCLEASE CSM3"/>
    <property type="match status" value="1"/>
</dbReference>
<keyword evidence="6" id="KW-0694">RNA-binding</keyword>
<reference evidence="10 11" key="1">
    <citation type="submission" date="2018-04" db="EMBL/GenBank/DDBJ databases">
        <title>Subsurface microbial communities from deep shales in Ohio and West Virginia, USA.</title>
        <authorList>
            <person name="Wrighton K."/>
        </authorList>
    </citation>
    <scope>NUCLEOTIDE SEQUENCE [LARGE SCALE GENOMIC DNA]</scope>
    <source>
        <strain evidence="10 11">WC1</strain>
    </source>
</reference>
<dbReference type="GO" id="GO:0004519">
    <property type="term" value="F:endonuclease activity"/>
    <property type="evidence" value="ECO:0007669"/>
    <property type="project" value="UniProtKB-KW"/>
</dbReference>
<dbReference type="NCBIfam" id="TIGR02582">
    <property type="entry name" value="cas7_TM1809"/>
    <property type="match status" value="1"/>
</dbReference>
<dbReference type="OrthoDB" id="1063910at2"/>
<dbReference type="PANTHER" id="PTHR35579">
    <property type="entry name" value="CRISPR SYSTEM CMS ENDORIBONUCLEASE CSM3"/>
    <property type="match status" value="1"/>
</dbReference>
<organism evidence="10 11">
    <name type="scientific">Halanaerobium saccharolyticum</name>
    <dbReference type="NCBI Taxonomy" id="43595"/>
    <lineage>
        <taxon>Bacteria</taxon>
        <taxon>Bacillati</taxon>
        <taxon>Bacillota</taxon>
        <taxon>Clostridia</taxon>
        <taxon>Halanaerobiales</taxon>
        <taxon>Halanaerobiaceae</taxon>
        <taxon>Halanaerobium</taxon>
    </lineage>
</organism>
<dbReference type="InterPro" id="IPR013412">
    <property type="entry name" value="CRISPR-assoc_RAMP_Csm3"/>
</dbReference>
<protein>
    <recommendedName>
        <fullName evidence="2">CRISPR system Cms endoribonuclease Csm3</fullName>
    </recommendedName>
    <alternativeName>
        <fullName evidence="8">CRISPR type III A-associated RAMP protein Csm3</fullName>
    </alternativeName>
</protein>
<dbReference type="Proteomes" id="UP000244089">
    <property type="component" value="Unassembled WGS sequence"/>
</dbReference>
<evidence type="ECO:0000256" key="8">
    <source>
        <dbReference type="ARBA" id="ARBA00033183"/>
    </source>
</evidence>
<evidence type="ECO:0000256" key="2">
    <source>
        <dbReference type="ARBA" id="ARBA00022150"/>
    </source>
</evidence>
<dbReference type="InterPro" id="IPR005537">
    <property type="entry name" value="RAMP_III_fam"/>
</dbReference>
<dbReference type="EMBL" id="QAXS01000032">
    <property type="protein sequence ID" value="PTV94464.1"/>
    <property type="molecule type" value="Genomic_DNA"/>
</dbReference>
<name>A0A2T5RH15_9FIRM</name>
<evidence type="ECO:0000313" key="10">
    <source>
        <dbReference type="EMBL" id="PTV94464.1"/>
    </source>
</evidence>
<comment type="similarity">
    <text evidence="1">Belongs to the CRISPR-associated Csm3 family.</text>
</comment>
<dbReference type="RefSeq" id="WP_108141809.1">
    <property type="nucleotide sequence ID" value="NZ_QAXS01000032.1"/>
</dbReference>
<evidence type="ECO:0000259" key="9">
    <source>
        <dbReference type="Pfam" id="PF03787"/>
    </source>
</evidence>
<keyword evidence="7" id="KW-0051">Antiviral defense</keyword>
<keyword evidence="5" id="KW-0378">Hydrolase</keyword>
<accession>A0A2T5RH15</accession>
<evidence type="ECO:0000256" key="4">
    <source>
        <dbReference type="ARBA" id="ARBA00022759"/>
    </source>
</evidence>
<sequence length="231" mass="25685">MRLLEYRVIRGEIETKTGLRIGGSSDTIEIGGNDNPVIRDGKSNKPYIPGSSLKGKARTLLEWYLGKIDKKGDPHSCTDDSCFICRSFGISAGENDVQFGPGRLLFRDSYLTEESEKELQELKEKTGQDFTELKTENTINRLDSSAVPRPMERVPAGVSFKFELVYKIIDMDDGGQTDKENYELIKKGLKMLELDAIGGSGSRGYGKIKFKNLTEEINGSTNEIDLADISL</sequence>
<keyword evidence="3" id="KW-0540">Nuclease</keyword>
<dbReference type="GO" id="GO:0051607">
    <property type="term" value="P:defense response to virus"/>
    <property type="evidence" value="ECO:0007669"/>
    <property type="project" value="UniProtKB-KW"/>
</dbReference>
<feature type="domain" description="CRISPR type III-associated protein" evidence="9">
    <location>
        <begin position="12"/>
        <end position="209"/>
    </location>
</feature>
<evidence type="ECO:0000256" key="1">
    <source>
        <dbReference type="ARBA" id="ARBA00006342"/>
    </source>
</evidence>
<dbReference type="InterPro" id="IPR052216">
    <property type="entry name" value="CRISPR_Csm3_endoribonuclease"/>
</dbReference>
<keyword evidence="4" id="KW-0255">Endonuclease</keyword>